<dbReference type="EMBL" id="JAAQPH010000003">
    <property type="protein sequence ID" value="NIA67983.1"/>
    <property type="molecule type" value="Genomic_DNA"/>
</dbReference>
<protein>
    <submittedName>
        <fullName evidence="6">FAD-dependent oxidoreductase</fullName>
    </submittedName>
</protein>
<dbReference type="SUPFAM" id="SSF54373">
    <property type="entry name" value="FAD-linked reductases, C-terminal domain"/>
    <property type="match status" value="1"/>
</dbReference>
<dbReference type="InterPro" id="IPR036188">
    <property type="entry name" value="FAD/NAD-bd_sf"/>
</dbReference>
<dbReference type="GO" id="GO:0050660">
    <property type="term" value="F:flavin adenine dinucleotide binding"/>
    <property type="evidence" value="ECO:0007669"/>
    <property type="project" value="InterPro"/>
</dbReference>
<evidence type="ECO:0000313" key="6">
    <source>
        <dbReference type="EMBL" id="NIA67983.1"/>
    </source>
</evidence>
<dbReference type="Proteomes" id="UP000761264">
    <property type="component" value="Unassembled WGS sequence"/>
</dbReference>
<feature type="domain" description="FAD dependent oxidoreductase" evidence="5">
    <location>
        <begin position="2"/>
        <end position="347"/>
    </location>
</feature>
<sequence>MKVLIVGGGIVGLSTAWALVRQGHDPVLLEQGPLPQTAGASYDQHRLIRLPYADQLGYCAMVVDAFKAWSRLWDDLGESHYAEIGSLAVSTAANDWADLSRLTLDRLGLGYETLDAKEIEARCPFMTVPAQAWGLLNQRGGLLFASRIVEALVRYLQHRGVSLRAEHRIVSVDPGAGCVTLENGNRESAEAIVVTAGAWTAKLFPELARRAVAHRQVVAYLEPPESQAEAWAAAPAMVHLLNEVDIYAAPPVAGTELKFGAGKHRRPGDPDRLDPLGETEAAEVAAAFRPLLKDFDDYRILRGQVCPYAVSPDDRFVTERNGGVTVIGGCSGHMFKFGALMGEELAKTAIGERPYEDFRDWAEGRREGLSEV</sequence>
<dbReference type="SUPFAM" id="SSF51905">
    <property type="entry name" value="FAD/NAD(P)-binding domain"/>
    <property type="match status" value="1"/>
</dbReference>
<dbReference type="InterPro" id="IPR006076">
    <property type="entry name" value="FAD-dep_OxRdtase"/>
</dbReference>
<comment type="caution">
    <text evidence="6">The sequence shown here is derived from an EMBL/GenBank/DDBJ whole genome shotgun (WGS) entry which is preliminary data.</text>
</comment>
<name>A0A967EWR5_9PROT</name>
<dbReference type="Pfam" id="PF01266">
    <property type="entry name" value="DAO"/>
    <property type="match status" value="1"/>
</dbReference>
<reference evidence="6" key="1">
    <citation type="submission" date="2020-03" db="EMBL/GenBank/DDBJ databases">
        <title>Genome of Pelagibius litoralis DSM 21314T.</title>
        <authorList>
            <person name="Wang G."/>
        </authorList>
    </citation>
    <scope>NUCLEOTIDE SEQUENCE</scope>
    <source>
        <strain evidence="6">DSM 21314</strain>
    </source>
</reference>
<keyword evidence="2" id="KW-0285">Flavoprotein</keyword>
<proteinExistence type="predicted"/>
<comment type="cofactor">
    <cofactor evidence="1">
        <name>FAD</name>
        <dbReference type="ChEBI" id="CHEBI:57692"/>
    </cofactor>
</comment>
<dbReference type="PANTHER" id="PTHR10961">
    <property type="entry name" value="PEROXISOMAL SARCOSINE OXIDASE"/>
    <property type="match status" value="1"/>
</dbReference>
<accession>A0A967EWR5</accession>
<keyword evidence="3" id="KW-0274">FAD</keyword>
<evidence type="ECO:0000256" key="2">
    <source>
        <dbReference type="ARBA" id="ARBA00022630"/>
    </source>
</evidence>
<dbReference type="Gene3D" id="3.30.9.10">
    <property type="entry name" value="D-Amino Acid Oxidase, subunit A, domain 2"/>
    <property type="match status" value="1"/>
</dbReference>
<evidence type="ECO:0000256" key="3">
    <source>
        <dbReference type="ARBA" id="ARBA00022827"/>
    </source>
</evidence>
<keyword evidence="4" id="KW-0560">Oxidoreductase</keyword>
<keyword evidence="7" id="KW-1185">Reference proteome</keyword>
<dbReference type="GO" id="GO:0008115">
    <property type="term" value="F:sarcosine oxidase activity"/>
    <property type="evidence" value="ECO:0007669"/>
    <property type="project" value="TreeGrafter"/>
</dbReference>
<dbReference type="PANTHER" id="PTHR10961:SF46">
    <property type="entry name" value="PEROXISOMAL SARCOSINE OXIDASE"/>
    <property type="match status" value="1"/>
</dbReference>
<dbReference type="InterPro" id="IPR045170">
    <property type="entry name" value="MTOX"/>
</dbReference>
<evidence type="ECO:0000256" key="1">
    <source>
        <dbReference type="ARBA" id="ARBA00001974"/>
    </source>
</evidence>
<evidence type="ECO:0000313" key="7">
    <source>
        <dbReference type="Proteomes" id="UP000761264"/>
    </source>
</evidence>
<dbReference type="Gene3D" id="3.50.50.60">
    <property type="entry name" value="FAD/NAD(P)-binding domain"/>
    <property type="match status" value="1"/>
</dbReference>
<gene>
    <name evidence="6" type="ORF">HBA54_05205</name>
</gene>
<organism evidence="6 7">
    <name type="scientific">Pelagibius litoralis</name>
    <dbReference type="NCBI Taxonomy" id="374515"/>
    <lineage>
        <taxon>Bacteria</taxon>
        <taxon>Pseudomonadati</taxon>
        <taxon>Pseudomonadota</taxon>
        <taxon>Alphaproteobacteria</taxon>
        <taxon>Rhodospirillales</taxon>
        <taxon>Rhodovibrionaceae</taxon>
        <taxon>Pelagibius</taxon>
    </lineage>
</organism>
<dbReference type="RefSeq" id="WP_167222085.1">
    <property type="nucleotide sequence ID" value="NZ_JAAQPH010000003.1"/>
</dbReference>
<evidence type="ECO:0000259" key="5">
    <source>
        <dbReference type="Pfam" id="PF01266"/>
    </source>
</evidence>
<evidence type="ECO:0000256" key="4">
    <source>
        <dbReference type="ARBA" id="ARBA00023002"/>
    </source>
</evidence>
<dbReference type="AlphaFoldDB" id="A0A967EWR5"/>